<dbReference type="SMART" id="SM00066">
    <property type="entry name" value="GAL4"/>
    <property type="match status" value="1"/>
</dbReference>
<keyword evidence="6" id="KW-0539">Nucleus</keyword>
<evidence type="ECO:0000256" key="2">
    <source>
        <dbReference type="ARBA" id="ARBA00022723"/>
    </source>
</evidence>
<feature type="region of interest" description="Disordered" evidence="7">
    <location>
        <begin position="616"/>
        <end position="678"/>
    </location>
</feature>
<keyword evidence="4" id="KW-0238">DNA-binding</keyword>
<dbReference type="InterPro" id="IPR036864">
    <property type="entry name" value="Zn2-C6_fun-type_DNA-bd_sf"/>
</dbReference>
<dbReference type="Pfam" id="PF00172">
    <property type="entry name" value="Zn_clus"/>
    <property type="match status" value="1"/>
</dbReference>
<dbReference type="InterPro" id="IPR050815">
    <property type="entry name" value="TF_fung"/>
</dbReference>
<dbReference type="GO" id="GO:0006351">
    <property type="term" value="P:DNA-templated transcription"/>
    <property type="evidence" value="ECO:0007669"/>
    <property type="project" value="InterPro"/>
</dbReference>
<dbReference type="SMART" id="SM00906">
    <property type="entry name" value="Fungal_trans"/>
    <property type="match status" value="1"/>
</dbReference>
<keyword evidence="5" id="KW-0804">Transcription</keyword>
<dbReference type="AlphaFoldDB" id="A0A8S8ZET4"/>
<feature type="domain" description="Zn(2)-C6 fungal-type" evidence="8">
    <location>
        <begin position="23"/>
        <end position="53"/>
    </location>
</feature>
<dbReference type="Gene3D" id="4.10.240.10">
    <property type="entry name" value="Zn(2)-C6 fungal-type DNA-binding domain"/>
    <property type="match status" value="1"/>
</dbReference>
<keyword evidence="3" id="KW-0805">Transcription regulation</keyword>
<dbReference type="Proteomes" id="UP000433876">
    <property type="component" value="Unassembled WGS sequence"/>
</dbReference>
<evidence type="ECO:0000256" key="3">
    <source>
        <dbReference type="ARBA" id="ARBA00023015"/>
    </source>
</evidence>
<dbReference type="GO" id="GO:0000981">
    <property type="term" value="F:DNA-binding transcription factor activity, RNA polymerase II-specific"/>
    <property type="evidence" value="ECO:0007669"/>
    <property type="project" value="InterPro"/>
</dbReference>
<proteinExistence type="predicted"/>
<evidence type="ECO:0000313" key="10">
    <source>
        <dbReference type="Proteomes" id="UP000433876"/>
    </source>
</evidence>
<evidence type="ECO:0000259" key="8">
    <source>
        <dbReference type="PROSITE" id="PS50048"/>
    </source>
</evidence>
<comment type="subcellular location">
    <subcellularLocation>
        <location evidence="1">Nucleus</location>
    </subcellularLocation>
</comment>
<dbReference type="OMA" id="RRPQCQV"/>
<gene>
    <name evidence="9" type="ORF">SMACR_09262</name>
</gene>
<dbReference type="GO" id="GO:0008270">
    <property type="term" value="F:zinc ion binding"/>
    <property type="evidence" value="ECO:0007669"/>
    <property type="project" value="InterPro"/>
</dbReference>
<accession>A0A8S8ZET4</accession>
<feature type="region of interest" description="Disordered" evidence="7">
    <location>
        <begin position="1"/>
        <end position="23"/>
    </location>
</feature>
<dbReference type="PROSITE" id="PS00463">
    <property type="entry name" value="ZN2_CY6_FUNGAL_1"/>
    <property type="match status" value="1"/>
</dbReference>
<evidence type="ECO:0000256" key="4">
    <source>
        <dbReference type="ARBA" id="ARBA00023125"/>
    </source>
</evidence>
<dbReference type="CDD" id="cd00067">
    <property type="entry name" value="GAL4"/>
    <property type="match status" value="1"/>
</dbReference>
<protein>
    <recommendedName>
        <fullName evidence="8">Zn(2)-C6 fungal-type domain-containing protein</fullName>
    </recommendedName>
</protein>
<dbReference type="InterPro" id="IPR007219">
    <property type="entry name" value="XnlR_reg_dom"/>
</dbReference>
<comment type="caution">
    <text evidence="9">The sequence shown here is derived from an EMBL/GenBank/DDBJ whole genome shotgun (WGS) entry which is preliminary data.</text>
</comment>
<reference evidence="9 10" key="1">
    <citation type="submission" date="2017-07" db="EMBL/GenBank/DDBJ databases">
        <title>Genome sequence of the Sordaria macrospora wild type strain R19027.</title>
        <authorList>
            <person name="Nowrousian M."/>
            <person name="Teichert I."/>
            <person name="Kueck U."/>
        </authorList>
    </citation>
    <scope>NUCLEOTIDE SEQUENCE [LARGE SCALE GENOMIC DNA]</scope>
    <source>
        <strain evidence="9 10">R19027</strain>
        <tissue evidence="9">Mycelium</tissue>
    </source>
</reference>
<dbReference type="InterPro" id="IPR001138">
    <property type="entry name" value="Zn2Cys6_DnaBD"/>
</dbReference>
<feature type="region of interest" description="Disordered" evidence="7">
    <location>
        <begin position="98"/>
        <end position="151"/>
    </location>
</feature>
<dbReference type="VEuPathDB" id="FungiDB:SMAC_09262"/>
<dbReference type="GO" id="GO:0003677">
    <property type="term" value="F:DNA binding"/>
    <property type="evidence" value="ECO:0007669"/>
    <property type="project" value="UniProtKB-KW"/>
</dbReference>
<name>A0A8S8ZET4_SORMA</name>
<dbReference type="GO" id="GO:0005634">
    <property type="term" value="C:nucleus"/>
    <property type="evidence" value="ECO:0007669"/>
    <property type="project" value="UniProtKB-SubCell"/>
</dbReference>
<dbReference type="CDD" id="cd12148">
    <property type="entry name" value="fungal_TF_MHR"/>
    <property type="match status" value="1"/>
</dbReference>
<sequence>MPASRRTSSTDGPPQPRQLPGSACEECRKRKLRCDRQRPQCGTCADAGIVCEVNHNRLARGPKKGDLKALRSRIVALERRLSLDPTNLDALSLHGDADLSQQHPLPVGSTPPPGPASDGDLSQLPSPRGTRGSIWDGSDYHAHGGQLSPMTPHIPLSMQNFKFPPSPPTPPKRALIHDLMRADLDQLYFDRVHPNVPIFNQSRYFALSQQTPLTSHHPSPRLCLQYAMWTLAMALSSQFESYRDTLYTETKQMLESLDMCENNNHHSHGSPVCIEEVQAWLLLAFYEFSRTNYKRGWVTAGRAFRLVQLARLHEIDSPERSMLQQGEDPVVVEERRRTFWVAYCLDRFISLKNQWPLTLMEEVICTRLPSPELAFQSSQPIQMCFLPEAIASSDHLQGLFSPLAESVVLATICGRTLSHTQVANVERTYNGLGSTTMSPDFWIRHEWLAGMINKRLDSLMQSYPVVSAAADPMLFFAFMLAHTTTINLCKVVEAGHCHQGTNGQWDPAAFEYQKRALRAAREIAALTKAHEHLGYFKAHIFLPLSISLAASRLISQRTQTLNELTAQVLPEGFIPATTTETEYDAEIQCCLDALRKMQTFNNLAREHLHTLEIVQRQQQHQQYGQHHAQPGQQHHVQQQRAQHQHQQQQSQTLLMDHVPSQSHSHSHSHSLSVSHQHQHQHIPQIQLCAY</sequence>
<dbReference type="SUPFAM" id="SSF57701">
    <property type="entry name" value="Zn2/Cys6 DNA-binding domain"/>
    <property type="match status" value="1"/>
</dbReference>
<dbReference type="PANTHER" id="PTHR47338">
    <property type="entry name" value="ZN(II)2CYS6 TRANSCRIPTION FACTOR (EUROFUNG)-RELATED"/>
    <property type="match status" value="1"/>
</dbReference>
<feature type="compositionally biased region" description="Polar residues" evidence="7">
    <location>
        <begin position="1"/>
        <end position="12"/>
    </location>
</feature>
<evidence type="ECO:0000256" key="5">
    <source>
        <dbReference type="ARBA" id="ARBA00023163"/>
    </source>
</evidence>
<evidence type="ECO:0000256" key="6">
    <source>
        <dbReference type="ARBA" id="ARBA00023242"/>
    </source>
</evidence>
<dbReference type="PROSITE" id="PS50048">
    <property type="entry name" value="ZN2_CY6_FUNGAL_2"/>
    <property type="match status" value="1"/>
</dbReference>
<evidence type="ECO:0000256" key="7">
    <source>
        <dbReference type="SAM" id="MobiDB-lite"/>
    </source>
</evidence>
<keyword evidence="2" id="KW-0479">Metal-binding</keyword>
<evidence type="ECO:0000313" key="9">
    <source>
        <dbReference type="EMBL" id="KAA8628179.1"/>
    </source>
</evidence>
<organism evidence="9 10">
    <name type="scientific">Sordaria macrospora</name>
    <dbReference type="NCBI Taxonomy" id="5147"/>
    <lineage>
        <taxon>Eukaryota</taxon>
        <taxon>Fungi</taxon>
        <taxon>Dikarya</taxon>
        <taxon>Ascomycota</taxon>
        <taxon>Pezizomycotina</taxon>
        <taxon>Sordariomycetes</taxon>
        <taxon>Sordariomycetidae</taxon>
        <taxon>Sordariales</taxon>
        <taxon>Sordariaceae</taxon>
        <taxon>Sordaria</taxon>
    </lineage>
</organism>
<dbReference type="Pfam" id="PF04082">
    <property type="entry name" value="Fungal_trans"/>
    <property type="match status" value="1"/>
</dbReference>
<evidence type="ECO:0000256" key="1">
    <source>
        <dbReference type="ARBA" id="ARBA00004123"/>
    </source>
</evidence>
<dbReference type="PANTHER" id="PTHR47338:SF3">
    <property type="entry name" value="C6 FINGER DOMAIN TRANSCRIPTION FACTOR DBAA-RELATED"/>
    <property type="match status" value="1"/>
</dbReference>
<dbReference type="EMBL" id="NMPR01000201">
    <property type="protein sequence ID" value="KAA8628179.1"/>
    <property type="molecule type" value="Genomic_DNA"/>
</dbReference>